<gene>
    <name evidence="1" type="ORF">QWJ08_06285</name>
</gene>
<sequence>MKRELLAATLASVMISTNASACLADGGVDGAIFATPQGTFEVAVAFHQAEQQGLISRSAHANWATVQYLLLQKLEARFAGEHFDITLFDSEGQHFYRLIADGQSIKIQAHEIPKDEYQGVVVTDIDVLVAMVRGQLSFSQAKSLGVMTNSAVSRDFEALMAASFI</sequence>
<dbReference type="Proteomes" id="UP001169719">
    <property type="component" value="Unassembled WGS sequence"/>
</dbReference>
<comment type="caution">
    <text evidence="1">The sequence shown here is derived from an EMBL/GenBank/DDBJ whole genome shotgun (WGS) entry which is preliminary data.</text>
</comment>
<accession>A0ABT7XYZ4</accession>
<evidence type="ECO:0000313" key="2">
    <source>
        <dbReference type="Proteomes" id="UP001169719"/>
    </source>
</evidence>
<protein>
    <recommendedName>
        <fullName evidence="3">SCP2 domain-containing protein</fullName>
    </recommendedName>
</protein>
<name>A0ABT7XYZ4_9VIBR</name>
<proteinExistence type="predicted"/>
<dbReference type="EMBL" id="JAUEOZ010000001">
    <property type="protein sequence ID" value="MDN2480998.1"/>
    <property type="molecule type" value="Genomic_DNA"/>
</dbReference>
<evidence type="ECO:0008006" key="3">
    <source>
        <dbReference type="Google" id="ProtNLM"/>
    </source>
</evidence>
<organism evidence="1 2">
    <name type="scientific">Vibrio agarivorans</name>
    <dbReference type="NCBI Taxonomy" id="153622"/>
    <lineage>
        <taxon>Bacteria</taxon>
        <taxon>Pseudomonadati</taxon>
        <taxon>Pseudomonadota</taxon>
        <taxon>Gammaproteobacteria</taxon>
        <taxon>Vibrionales</taxon>
        <taxon>Vibrionaceae</taxon>
        <taxon>Vibrio</taxon>
    </lineage>
</organism>
<reference evidence="1" key="1">
    <citation type="submission" date="2024-05" db="EMBL/GenBank/DDBJ databases">
        <title>Genome Sequences of Four Agar- Degrading Marine Bacteria.</title>
        <authorList>
            <person name="Phillips E.K."/>
            <person name="Shaffer J.C."/>
            <person name="Henson M.W."/>
            <person name="Temperton B."/>
            <person name="Thrash C.J."/>
            <person name="Martin M.O."/>
        </authorList>
    </citation>
    <scope>NUCLEOTIDE SEQUENCE</scope>
    <source>
        <strain evidence="1">EKP203</strain>
    </source>
</reference>
<keyword evidence="2" id="KW-1185">Reference proteome</keyword>
<dbReference type="RefSeq" id="WP_289961140.1">
    <property type="nucleotide sequence ID" value="NZ_JAUEOZ010000001.1"/>
</dbReference>
<evidence type="ECO:0000313" key="1">
    <source>
        <dbReference type="EMBL" id="MDN2480998.1"/>
    </source>
</evidence>